<dbReference type="EMBL" id="CP003108">
    <property type="protein sequence ID" value="AET68370.1"/>
    <property type="molecule type" value="Genomic_DNA"/>
</dbReference>
<dbReference type="HOGENOM" id="CLU_058411_0_0_9"/>
<evidence type="ECO:0000259" key="1">
    <source>
        <dbReference type="Pfam" id="PF09924"/>
    </source>
</evidence>
<protein>
    <recommendedName>
        <fullName evidence="1">Phosphatidylglycerol lysyltransferase C-terminal domain-containing protein</fullName>
    </recommendedName>
</protein>
<dbReference type="InterPro" id="IPR016181">
    <property type="entry name" value="Acyl_CoA_acyltransferase"/>
</dbReference>
<sequence length="299" mass="34936">MIEFKEVNIEDKKWMDPLLVTADMRGCHQNFTNIFSWSKIYNYRVAQVENFLVVKGIMNDLHYYFYPAGSGDIKPVFKALQEDASSCGHEFALAGVSLDNMAEMKRVFPDHFEYKEMRDSFDYIYSLDKLVNLSGNKLHSKRNHVNRFIKSNTNWSFEQISSENIAECWEMNLEWCKIHSEPGDEIAKECCAVRRCFENFQALGLEGGLIRLEGKVIAYTMGERLNSDTYVIHIEKAFGEVPGAYQIINHEFAVFIQNNYPELIYVNREEDMGFEGLRKAKESYHPEFLEEKYLATYFD</sequence>
<reference evidence="3" key="1">
    <citation type="submission" date="2011-11" db="EMBL/GenBank/DDBJ databases">
        <title>Complete sequence of Desulfosporosinus orientis DSM 765.</title>
        <authorList>
            <person name="Lucas S."/>
            <person name="Han J."/>
            <person name="Lapidus A."/>
            <person name="Cheng J.-F."/>
            <person name="Goodwin L."/>
            <person name="Pitluck S."/>
            <person name="Peters L."/>
            <person name="Ovchinnikova G."/>
            <person name="Teshima H."/>
            <person name="Detter J.C."/>
            <person name="Han C."/>
            <person name="Tapia R."/>
            <person name="Land M."/>
            <person name="Hauser L."/>
            <person name="Kyrpides N."/>
            <person name="Ivanova N."/>
            <person name="Pagani I."/>
            <person name="Pester M."/>
            <person name="Spring S."/>
            <person name="Ollivier B."/>
            <person name="Rattei T."/>
            <person name="Klenk H.-P."/>
            <person name="Wagner M."/>
            <person name="Loy A."/>
            <person name="Woyke T."/>
        </authorList>
    </citation>
    <scope>NUCLEOTIDE SEQUENCE [LARGE SCALE GENOMIC DNA]</scope>
    <source>
        <strain evidence="3">ATCC 19365 / DSM 765 / NCIMB 8382 / VKM B-1628</strain>
    </source>
</reference>
<dbReference type="KEGG" id="dor:Desor_2836"/>
<evidence type="ECO:0000313" key="3">
    <source>
        <dbReference type="Proteomes" id="UP000006346"/>
    </source>
</evidence>
<dbReference type="PANTHER" id="PTHR41373:SF1">
    <property type="entry name" value="PHOSPHATIDYLGLYCEROL LYSYLTRANSFERASE C-TERMINAL DOMAIN-CONTAINING PROTEIN"/>
    <property type="match status" value="1"/>
</dbReference>
<dbReference type="SUPFAM" id="SSF55729">
    <property type="entry name" value="Acyl-CoA N-acyltransferases (Nat)"/>
    <property type="match status" value="2"/>
</dbReference>
<evidence type="ECO:0000313" key="2">
    <source>
        <dbReference type="EMBL" id="AET68370.1"/>
    </source>
</evidence>
<dbReference type="PATRIC" id="fig|768706.3.peg.2844"/>
<dbReference type="Gene3D" id="3.40.630.30">
    <property type="match status" value="1"/>
</dbReference>
<dbReference type="PANTHER" id="PTHR41373">
    <property type="entry name" value="DUF2156 DOMAIN-CONTAINING PROTEIN"/>
    <property type="match status" value="1"/>
</dbReference>
<dbReference type="InterPro" id="IPR024320">
    <property type="entry name" value="LPG_synthase_C"/>
</dbReference>
<proteinExistence type="predicted"/>
<keyword evidence="3" id="KW-1185">Reference proteome</keyword>
<dbReference type="STRING" id="768706.Desor_2836"/>
<dbReference type="PIRSF" id="PIRSF018688">
    <property type="entry name" value="UCP018688"/>
    <property type="match status" value="1"/>
</dbReference>
<dbReference type="AlphaFoldDB" id="G7WDP5"/>
<dbReference type="Pfam" id="PF09924">
    <property type="entry name" value="LPG_synthase_C"/>
    <property type="match status" value="1"/>
</dbReference>
<dbReference type="InterPro" id="IPR016732">
    <property type="entry name" value="UCP018688"/>
</dbReference>
<dbReference type="OrthoDB" id="9765580at2"/>
<reference evidence="2 3" key="2">
    <citation type="journal article" date="2012" name="J. Bacteriol.">
        <title>Complete genome sequences of Desulfosporosinus orientis DSM765T, Desulfosporosinus youngiae DSM17734T, Desulfosporosinus meridiei DSM13257T, and Desulfosporosinus acidiphilus DSM22704T.</title>
        <authorList>
            <person name="Pester M."/>
            <person name="Brambilla E."/>
            <person name="Alazard D."/>
            <person name="Rattei T."/>
            <person name="Weinmaier T."/>
            <person name="Han J."/>
            <person name="Lucas S."/>
            <person name="Lapidus A."/>
            <person name="Cheng J.F."/>
            <person name="Goodwin L."/>
            <person name="Pitluck S."/>
            <person name="Peters L."/>
            <person name="Ovchinnikova G."/>
            <person name="Teshima H."/>
            <person name="Detter J.C."/>
            <person name="Han C.S."/>
            <person name="Tapia R."/>
            <person name="Land M.L."/>
            <person name="Hauser L."/>
            <person name="Kyrpides N.C."/>
            <person name="Ivanova N.N."/>
            <person name="Pagani I."/>
            <person name="Huntmann M."/>
            <person name="Wei C.L."/>
            <person name="Davenport K.W."/>
            <person name="Daligault H."/>
            <person name="Chain P.S."/>
            <person name="Chen A."/>
            <person name="Mavromatis K."/>
            <person name="Markowitz V."/>
            <person name="Szeto E."/>
            <person name="Mikhailova N."/>
            <person name="Pati A."/>
            <person name="Wagner M."/>
            <person name="Woyke T."/>
            <person name="Ollivier B."/>
            <person name="Klenk H.P."/>
            <person name="Spring S."/>
            <person name="Loy A."/>
        </authorList>
    </citation>
    <scope>NUCLEOTIDE SEQUENCE [LARGE SCALE GENOMIC DNA]</scope>
    <source>
        <strain evidence="3">ATCC 19365 / DSM 765 / NCIMB 8382 / VKM B-1628</strain>
    </source>
</reference>
<dbReference type="eggNOG" id="COG4866">
    <property type="taxonomic scope" value="Bacteria"/>
</dbReference>
<feature type="domain" description="Phosphatidylglycerol lysyltransferase C-terminal" evidence="1">
    <location>
        <begin position="24"/>
        <end position="295"/>
    </location>
</feature>
<gene>
    <name evidence="2" type="ordered locus">Desor_2836</name>
</gene>
<dbReference type="Proteomes" id="UP000006346">
    <property type="component" value="Chromosome"/>
</dbReference>
<organism evidence="2 3">
    <name type="scientific">Desulfosporosinus orientis (strain ATCC 19365 / DSM 765 / NCIMB 8382 / VKM B-1628 / Singapore I)</name>
    <name type="common">Desulfotomaculum orientis</name>
    <dbReference type="NCBI Taxonomy" id="768706"/>
    <lineage>
        <taxon>Bacteria</taxon>
        <taxon>Bacillati</taxon>
        <taxon>Bacillota</taxon>
        <taxon>Clostridia</taxon>
        <taxon>Eubacteriales</taxon>
        <taxon>Desulfitobacteriaceae</taxon>
        <taxon>Desulfosporosinus</taxon>
    </lineage>
</organism>
<name>G7WDP5_DESOD</name>
<dbReference type="RefSeq" id="WP_014185178.1">
    <property type="nucleotide sequence ID" value="NC_016584.1"/>
</dbReference>
<accession>G7WDP5</accession>